<feature type="region of interest" description="Disordered" evidence="1">
    <location>
        <begin position="75"/>
        <end position="202"/>
    </location>
</feature>
<keyword evidence="3" id="KW-1185">Reference proteome</keyword>
<name>A0A448NY41_9ACTN</name>
<evidence type="ECO:0000313" key="2">
    <source>
        <dbReference type="EMBL" id="VEI02873.1"/>
    </source>
</evidence>
<dbReference type="AlphaFoldDB" id="A0A448NY41"/>
<evidence type="ECO:0000256" key="1">
    <source>
        <dbReference type="SAM" id="MobiDB-lite"/>
    </source>
</evidence>
<proteinExistence type="predicted"/>
<feature type="compositionally biased region" description="Low complexity" evidence="1">
    <location>
        <begin position="158"/>
        <end position="170"/>
    </location>
</feature>
<dbReference type="EMBL" id="LR134473">
    <property type="protein sequence ID" value="VEI02873.1"/>
    <property type="molecule type" value="Genomic_DNA"/>
</dbReference>
<feature type="compositionally biased region" description="Polar residues" evidence="1">
    <location>
        <begin position="1"/>
        <end position="11"/>
    </location>
</feature>
<evidence type="ECO:0000313" key="3">
    <source>
        <dbReference type="Proteomes" id="UP000277858"/>
    </source>
</evidence>
<accession>A0A448NY41</accession>
<gene>
    <name evidence="2" type="ORF">NCTC13652_01066</name>
</gene>
<reference evidence="2 3" key="1">
    <citation type="submission" date="2018-12" db="EMBL/GenBank/DDBJ databases">
        <authorList>
            <consortium name="Pathogen Informatics"/>
        </authorList>
    </citation>
    <scope>NUCLEOTIDE SEQUENCE [LARGE SCALE GENOMIC DNA]</scope>
    <source>
        <strain evidence="2 3">NCTC13652</strain>
    </source>
</reference>
<sequence length="202" mass="20923">MTAGRQASSGRARNGAPADAKSSSGPRRGRKPGHRVVGVRFSYPIADTSVATWLECQDSISESLRALIRESIERDGYLDLANRPLAQQPRKGRPPAESAGAVPVVPAVPTPVAEESPDIDEDDEADEVASPAAPPPPAPSRPDPDADSGSDDAGAGGSPIADDVVDAPAADGDDPVVDVNSSEPGKQFSVDDINELLRSSRQ</sequence>
<organism evidence="2 3">
    <name type="scientific">Acidipropionibacterium jensenii</name>
    <dbReference type="NCBI Taxonomy" id="1749"/>
    <lineage>
        <taxon>Bacteria</taxon>
        <taxon>Bacillati</taxon>
        <taxon>Actinomycetota</taxon>
        <taxon>Actinomycetes</taxon>
        <taxon>Propionibacteriales</taxon>
        <taxon>Propionibacteriaceae</taxon>
        <taxon>Acidipropionibacterium</taxon>
    </lineage>
</organism>
<feature type="compositionally biased region" description="Low complexity" evidence="1">
    <location>
        <begin position="95"/>
        <end position="114"/>
    </location>
</feature>
<feature type="compositionally biased region" description="Acidic residues" evidence="1">
    <location>
        <begin position="115"/>
        <end position="127"/>
    </location>
</feature>
<dbReference type="OrthoDB" id="4954892at2"/>
<protein>
    <submittedName>
        <fullName evidence="2">Uncharacterized protein</fullName>
    </submittedName>
</protein>
<dbReference type="Proteomes" id="UP000277858">
    <property type="component" value="Chromosome"/>
</dbReference>
<feature type="region of interest" description="Disordered" evidence="1">
    <location>
        <begin position="1"/>
        <end position="37"/>
    </location>
</feature>
<dbReference type="RefSeq" id="WP_126412649.1">
    <property type="nucleotide sequence ID" value="NZ_JAKDWN010000177.1"/>
</dbReference>
<feature type="compositionally biased region" description="Pro residues" evidence="1">
    <location>
        <begin position="132"/>
        <end position="141"/>
    </location>
</feature>